<dbReference type="PANTHER" id="PTHR34220">
    <property type="entry name" value="SENSOR HISTIDINE KINASE YPDA"/>
    <property type="match status" value="1"/>
</dbReference>
<keyword evidence="10" id="KW-0902">Two-component regulatory system</keyword>
<dbReference type="InterPro" id="IPR003660">
    <property type="entry name" value="HAMP_dom"/>
</dbReference>
<evidence type="ECO:0000256" key="11">
    <source>
        <dbReference type="ARBA" id="ARBA00023136"/>
    </source>
</evidence>
<evidence type="ECO:0000256" key="1">
    <source>
        <dbReference type="ARBA" id="ARBA00004651"/>
    </source>
</evidence>
<dbReference type="Pfam" id="PF00672">
    <property type="entry name" value="HAMP"/>
    <property type="match status" value="1"/>
</dbReference>
<evidence type="ECO:0000256" key="7">
    <source>
        <dbReference type="ARBA" id="ARBA00022777"/>
    </source>
</evidence>
<comment type="subcellular location">
    <subcellularLocation>
        <location evidence="1">Cell membrane</location>
        <topology evidence="1">Multi-pass membrane protein</topology>
    </subcellularLocation>
</comment>
<dbReference type="InterPro" id="IPR033479">
    <property type="entry name" value="dCache_1"/>
</dbReference>
<proteinExistence type="predicted"/>
<feature type="transmembrane region" description="Helical" evidence="12">
    <location>
        <begin position="24"/>
        <end position="44"/>
    </location>
</feature>
<dbReference type="PANTHER" id="PTHR34220:SF11">
    <property type="entry name" value="SENSOR PROTEIN KINASE HPTS"/>
    <property type="match status" value="1"/>
</dbReference>
<evidence type="ECO:0000256" key="8">
    <source>
        <dbReference type="ARBA" id="ARBA00022840"/>
    </source>
</evidence>
<dbReference type="SUPFAM" id="SSF55874">
    <property type="entry name" value="ATPase domain of HSP90 chaperone/DNA topoisomerase II/histidine kinase"/>
    <property type="match status" value="1"/>
</dbReference>
<keyword evidence="11 12" id="KW-0472">Membrane</keyword>
<keyword evidence="4" id="KW-0808">Transferase</keyword>
<gene>
    <name evidence="14" type="ORF">SAMN02745941_03484</name>
</gene>
<name>A0A1M5ZVP7_9CLOT</name>
<evidence type="ECO:0000256" key="10">
    <source>
        <dbReference type="ARBA" id="ARBA00023012"/>
    </source>
</evidence>
<dbReference type="CDD" id="cd06225">
    <property type="entry name" value="HAMP"/>
    <property type="match status" value="1"/>
</dbReference>
<dbReference type="Pfam" id="PF02518">
    <property type="entry name" value="HATPase_c"/>
    <property type="match status" value="1"/>
</dbReference>
<dbReference type="PROSITE" id="PS50885">
    <property type="entry name" value="HAMP"/>
    <property type="match status" value="1"/>
</dbReference>
<reference evidence="14 15" key="1">
    <citation type="submission" date="2016-11" db="EMBL/GenBank/DDBJ databases">
        <authorList>
            <person name="Jaros S."/>
            <person name="Januszkiewicz K."/>
            <person name="Wedrychowicz H."/>
        </authorList>
    </citation>
    <scope>NUCLEOTIDE SEQUENCE [LARGE SCALE GENOMIC DNA]</scope>
    <source>
        <strain evidence="14 15">DSM 6191</strain>
    </source>
</reference>
<keyword evidence="8" id="KW-0067">ATP-binding</keyword>
<keyword evidence="6" id="KW-0547">Nucleotide-binding</keyword>
<dbReference type="InterPro" id="IPR036890">
    <property type="entry name" value="HATPase_C_sf"/>
</dbReference>
<keyword evidence="7 14" id="KW-0418">Kinase</keyword>
<dbReference type="SUPFAM" id="SSF158472">
    <property type="entry name" value="HAMP domain-like"/>
    <property type="match status" value="1"/>
</dbReference>
<dbReference type="InterPro" id="IPR010559">
    <property type="entry name" value="Sig_transdc_His_kin_internal"/>
</dbReference>
<evidence type="ECO:0000256" key="5">
    <source>
        <dbReference type="ARBA" id="ARBA00022692"/>
    </source>
</evidence>
<dbReference type="Gene3D" id="3.30.450.20">
    <property type="entry name" value="PAS domain"/>
    <property type="match status" value="1"/>
</dbReference>
<dbReference type="InterPro" id="IPR050640">
    <property type="entry name" value="Bact_2-comp_sensor_kinase"/>
</dbReference>
<dbReference type="GO" id="GO:0005886">
    <property type="term" value="C:plasma membrane"/>
    <property type="evidence" value="ECO:0007669"/>
    <property type="project" value="UniProtKB-SubCell"/>
</dbReference>
<evidence type="ECO:0000313" key="15">
    <source>
        <dbReference type="Proteomes" id="UP000184241"/>
    </source>
</evidence>
<dbReference type="CDD" id="cd18774">
    <property type="entry name" value="PDC2_HK_sensor"/>
    <property type="match status" value="1"/>
</dbReference>
<dbReference type="Pfam" id="PF02743">
    <property type="entry name" value="dCache_1"/>
    <property type="match status" value="1"/>
</dbReference>
<dbReference type="AlphaFoldDB" id="A0A1M5ZVP7"/>
<evidence type="ECO:0000313" key="14">
    <source>
        <dbReference type="EMBL" id="SHI28315.1"/>
    </source>
</evidence>
<dbReference type="Gene3D" id="1.10.287.130">
    <property type="match status" value="1"/>
</dbReference>
<evidence type="ECO:0000256" key="9">
    <source>
        <dbReference type="ARBA" id="ARBA00022989"/>
    </source>
</evidence>
<dbReference type="RefSeq" id="WP_073021541.1">
    <property type="nucleotide sequence ID" value="NZ_FQXU01000011.1"/>
</dbReference>
<dbReference type="EMBL" id="FQXU01000011">
    <property type="protein sequence ID" value="SHI28315.1"/>
    <property type="molecule type" value="Genomic_DNA"/>
</dbReference>
<dbReference type="GO" id="GO:0000155">
    <property type="term" value="F:phosphorelay sensor kinase activity"/>
    <property type="evidence" value="ECO:0007669"/>
    <property type="project" value="InterPro"/>
</dbReference>
<feature type="transmembrane region" description="Helical" evidence="12">
    <location>
        <begin position="309"/>
        <end position="332"/>
    </location>
</feature>
<keyword evidence="9 12" id="KW-1133">Transmembrane helix</keyword>
<sequence length="611" mass="70254">MQNYSPLYHKLNVKYMNLSIKNKILIFFIAIIIFISTILGLYSYMISSKSLKDEVTSINVKDIKQISSSINFLQQDVIDLSTFICLNPLVQSFTNSKDSSIEYQNFTKYGLEPLNILLASKDYISFMSIYGNEGSKYYLSKDGSNGAYSYEKIKESAIYSKIKELKGSPLWINLDDENNVFIADNKNPKIAMVRSIIDTNTLEESGLMLICINTSFIQNLYSTDFNTKNSGIFLLDNYNKIITQSDAENILHNGENIQSIIPYIHDKKSYNTIWINGEKYLTTFSKVSKSDWTIVSMTRESTLFHNLRSIMFITLAVIISCFVMSFLISIFLSSKVTQPINQLLSSMKKAKEGNFREKVNFKYTDELGMLVYEYNDMIDNIKTLIDKVYKLQLKEKEAELKALQAQINPHFLYNTLDMIFWKAEKSNQQEISDMIYALSHLFRITLSKGNEFIPVKSEKDFIEHYLLLQSKRYRGKLIYDIDISDEISNYLIPKLIIQPFVENSIIHGTETDNDLSIIKITGCLSSNYLDFTIEDNGKGIDEKTINTLINSSINQERNIPNFQKGYAIGNVNQRLSLYYNDDYKLNIVSCINEGTKVKLSIPISPHKIDTN</sequence>
<accession>A0A1M5ZVP7</accession>
<protein>
    <submittedName>
        <fullName evidence="14">Two-component system, sensor histidine kinase YesM</fullName>
    </submittedName>
</protein>
<dbReference type="Gene3D" id="3.30.565.10">
    <property type="entry name" value="Histidine kinase-like ATPase, C-terminal domain"/>
    <property type="match status" value="1"/>
</dbReference>
<evidence type="ECO:0000256" key="3">
    <source>
        <dbReference type="ARBA" id="ARBA00022553"/>
    </source>
</evidence>
<evidence type="ECO:0000259" key="13">
    <source>
        <dbReference type="PROSITE" id="PS50885"/>
    </source>
</evidence>
<keyword evidence="2" id="KW-1003">Cell membrane</keyword>
<dbReference type="InterPro" id="IPR003594">
    <property type="entry name" value="HATPase_dom"/>
</dbReference>
<keyword evidence="3" id="KW-0597">Phosphoprotein</keyword>
<dbReference type="Pfam" id="PF06580">
    <property type="entry name" value="His_kinase"/>
    <property type="match status" value="1"/>
</dbReference>
<dbReference type="Proteomes" id="UP000184241">
    <property type="component" value="Unassembled WGS sequence"/>
</dbReference>
<organism evidence="14 15">
    <name type="scientific">Clostridium intestinale DSM 6191</name>
    <dbReference type="NCBI Taxonomy" id="1121320"/>
    <lineage>
        <taxon>Bacteria</taxon>
        <taxon>Bacillati</taxon>
        <taxon>Bacillota</taxon>
        <taxon>Clostridia</taxon>
        <taxon>Eubacteriales</taxon>
        <taxon>Clostridiaceae</taxon>
        <taxon>Clostridium</taxon>
    </lineage>
</organism>
<dbReference type="GO" id="GO:0005524">
    <property type="term" value="F:ATP binding"/>
    <property type="evidence" value="ECO:0007669"/>
    <property type="project" value="UniProtKB-KW"/>
</dbReference>
<evidence type="ECO:0000256" key="12">
    <source>
        <dbReference type="SAM" id="Phobius"/>
    </source>
</evidence>
<evidence type="ECO:0000256" key="4">
    <source>
        <dbReference type="ARBA" id="ARBA00022679"/>
    </source>
</evidence>
<feature type="domain" description="HAMP" evidence="13">
    <location>
        <begin position="334"/>
        <end position="386"/>
    </location>
</feature>
<keyword evidence="5 12" id="KW-0812">Transmembrane</keyword>
<dbReference type="SMART" id="SM00304">
    <property type="entry name" value="HAMP"/>
    <property type="match status" value="1"/>
</dbReference>
<evidence type="ECO:0000256" key="2">
    <source>
        <dbReference type="ARBA" id="ARBA00022475"/>
    </source>
</evidence>
<evidence type="ECO:0000256" key="6">
    <source>
        <dbReference type="ARBA" id="ARBA00022741"/>
    </source>
</evidence>